<protein>
    <submittedName>
        <fullName evidence="2">Uncharacterized protein</fullName>
    </submittedName>
</protein>
<organism evidence="2 3">
    <name type="scientific">Colletotrichum simmondsii</name>
    <dbReference type="NCBI Taxonomy" id="703756"/>
    <lineage>
        <taxon>Eukaryota</taxon>
        <taxon>Fungi</taxon>
        <taxon>Dikarya</taxon>
        <taxon>Ascomycota</taxon>
        <taxon>Pezizomycotina</taxon>
        <taxon>Sordariomycetes</taxon>
        <taxon>Hypocreomycetidae</taxon>
        <taxon>Glomerellales</taxon>
        <taxon>Glomerellaceae</taxon>
        <taxon>Colletotrichum</taxon>
        <taxon>Colletotrichum acutatum species complex</taxon>
    </lineage>
</organism>
<sequence>RAAGSYTSRSRQTTPSARRRYASRRPWCTPTLRCRRARSASTCSRTPGRRPTASSRACAPCARCSPTRRRTRRSTSTSRRCCAAGTCWARARSSSFGAAMTRGGMMGRRGRAPLGWGRGGEVALLGDGLPQGLTWEKLALPSWLVD</sequence>
<feature type="non-terminal residue" evidence="2">
    <location>
        <position position="1"/>
    </location>
</feature>
<evidence type="ECO:0000313" key="3">
    <source>
        <dbReference type="Proteomes" id="UP000070328"/>
    </source>
</evidence>
<name>A0A135T087_9PEZI</name>
<dbReference type="Proteomes" id="UP000070328">
    <property type="component" value="Unassembled WGS sequence"/>
</dbReference>
<feature type="compositionally biased region" description="Polar residues" evidence="1">
    <location>
        <begin position="1"/>
        <end position="12"/>
    </location>
</feature>
<evidence type="ECO:0000313" key="2">
    <source>
        <dbReference type="EMBL" id="KXH41531.1"/>
    </source>
</evidence>
<keyword evidence="3" id="KW-1185">Reference proteome</keyword>
<evidence type="ECO:0000256" key="1">
    <source>
        <dbReference type="SAM" id="MobiDB-lite"/>
    </source>
</evidence>
<dbReference type="AlphaFoldDB" id="A0A135T087"/>
<gene>
    <name evidence="2" type="ORF">CSIM01_13243</name>
</gene>
<reference evidence="2 3" key="1">
    <citation type="submission" date="2014-02" db="EMBL/GenBank/DDBJ databases">
        <title>The genome sequence of Colletotrichum simmondsii CBS122122.</title>
        <authorList>
            <person name="Baroncelli R."/>
            <person name="Thon M.R."/>
        </authorList>
    </citation>
    <scope>NUCLEOTIDE SEQUENCE [LARGE SCALE GENOMIC DNA]</scope>
    <source>
        <strain evidence="2 3">CBS122122</strain>
    </source>
</reference>
<comment type="caution">
    <text evidence="2">The sequence shown here is derived from an EMBL/GenBank/DDBJ whole genome shotgun (WGS) entry which is preliminary data.</text>
</comment>
<dbReference type="EMBL" id="JFBX01000335">
    <property type="protein sequence ID" value="KXH41531.1"/>
    <property type="molecule type" value="Genomic_DNA"/>
</dbReference>
<accession>A0A135T087</accession>
<feature type="region of interest" description="Disordered" evidence="1">
    <location>
        <begin position="1"/>
        <end position="22"/>
    </location>
</feature>
<proteinExistence type="predicted"/>